<proteinExistence type="inferred from homology"/>
<dbReference type="Gene3D" id="3.40.640.10">
    <property type="entry name" value="Type I PLP-dependent aspartate aminotransferase-like (Major domain)"/>
    <property type="match status" value="2"/>
</dbReference>
<dbReference type="PROSITE" id="PS00595">
    <property type="entry name" value="AA_TRANSFER_CLASS_5"/>
    <property type="match status" value="1"/>
</dbReference>
<feature type="compositionally biased region" description="Polar residues" evidence="6">
    <location>
        <begin position="1"/>
        <end position="17"/>
    </location>
</feature>
<reference evidence="8 9" key="1">
    <citation type="submission" date="2014-04" db="EMBL/GenBank/DDBJ databases">
        <title>Aquimarina sp. 22II-S11-z7 Genome Sequencing.</title>
        <authorList>
            <person name="Lai Q."/>
        </authorList>
    </citation>
    <scope>NUCLEOTIDE SEQUENCE [LARGE SCALE GENOMIC DNA]</scope>
    <source>
        <strain evidence="8 9">22II-S11-z7</strain>
    </source>
</reference>
<dbReference type="RefSeq" id="WP_034246215.1">
    <property type="nucleotide sequence ID" value="NZ_AQRA01000010.1"/>
</dbReference>
<dbReference type="Proteomes" id="UP000023541">
    <property type="component" value="Unassembled WGS sequence"/>
</dbReference>
<evidence type="ECO:0000313" key="9">
    <source>
        <dbReference type="Proteomes" id="UP000023541"/>
    </source>
</evidence>
<sequence>METTMYNEYGSSNVSQLKQEENGMQKGNESETAFAELERGVHAALETYSNVHRGSGHNSMVSSHLYEHARDIVLEYMGLNKEKNITIFCSSKRTNDLTSQLKSGSYQFLTSKEVGLPLGITAVVVGKKALPKGVPSECGGGTARLVAANWIIWNNGPDKFEAGTPAIVNVIAFSKALLLMKQYGKDIFKKLSQKDLSVNELVYKDGLEKYSGPELMKELKQTLIGRGMIVPTMEGERQFVNLDNSASTPTFTPIWNTFRQALRLPEKRRQEVVQEVKTICSEILGAPLENYDIIFTKNTTESINLVSENLINNPENNIDPVVVISLLEHSSNDLPWRMISPNSLVRLGVNKEGFIDLVELEKNLREYNLEYKYAKKRIKIVALSGASNVLGSCHNIKEVSSIVHKYGAKLLVDGAQVVAHLKVDIEKDGIDYMAFSAHKVYAPFGTGVLVVRKGLLNYNLNEKKRIQLSGEENIGGIASLGKALVLLQRIGMDVVHKEEQVLTKRILDGMSKIPGLTVFGVNDSKSPQFNDRIGVIVFETKGILHNTLAEEMFRKGGIGVRYGCHCAHLLVKKITGISPVLEQVQRVVLTVAPKTQLPGVVRVSLGIENTEEDVDILIEVLHKLIQQMKEKPSGAQKKANSKAEADFQKQLDDFSQAAVQRVYA</sequence>
<feature type="region of interest" description="Disordered" evidence="6">
    <location>
        <begin position="1"/>
        <end position="29"/>
    </location>
</feature>
<feature type="domain" description="Aminotransferase class V" evidence="7">
    <location>
        <begin position="266"/>
        <end position="617"/>
    </location>
</feature>
<name>A0A023BPH7_9FLAO</name>
<dbReference type="InterPro" id="IPR000192">
    <property type="entry name" value="Aminotrans_V_dom"/>
</dbReference>
<evidence type="ECO:0000256" key="6">
    <source>
        <dbReference type="SAM" id="MobiDB-lite"/>
    </source>
</evidence>
<dbReference type="GO" id="GO:0031071">
    <property type="term" value="F:cysteine desulfurase activity"/>
    <property type="evidence" value="ECO:0007669"/>
    <property type="project" value="UniProtKB-EC"/>
</dbReference>
<dbReference type="SUPFAM" id="SSF53383">
    <property type="entry name" value="PLP-dependent transferases"/>
    <property type="match status" value="2"/>
</dbReference>
<dbReference type="AlphaFoldDB" id="A0A023BPH7"/>
<evidence type="ECO:0000256" key="3">
    <source>
        <dbReference type="ARBA" id="ARBA00022898"/>
    </source>
</evidence>
<feature type="domain" description="Aminotransferase class V" evidence="7">
    <location>
        <begin position="117"/>
        <end position="194"/>
    </location>
</feature>
<evidence type="ECO:0000256" key="4">
    <source>
        <dbReference type="ARBA" id="ARBA00050776"/>
    </source>
</evidence>
<dbReference type="OrthoDB" id="9803665at2"/>
<comment type="caution">
    <text evidence="8">The sequence shown here is derived from an EMBL/GenBank/DDBJ whole genome shotgun (WGS) entry which is preliminary data.</text>
</comment>
<evidence type="ECO:0000313" key="8">
    <source>
        <dbReference type="EMBL" id="EZH71962.1"/>
    </source>
</evidence>
<protein>
    <recommendedName>
        <fullName evidence="7">Aminotransferase class V domain-containing protein</fullName>
    </recommendedName>
</protein>
<dbReference type="InterPro" id="IPR015421">
    <property type="entry name" value="PyrdxlP-dep_Trfase_major"/>
</dbReference>
<dbReference type="Gene3D" id="3.90.1150.10">
    <property type="entry name" value="Aspartate Aminotransferase, domain 1"/>
    <property type="match status" value="2"/>
</dbReference>
<dbReference type="InterPro" id="IPR015422">
    <property type="entry name" value="PyrdxlP-dep_Trfase_small"/>
</dbReference>
<dbReference type="InterPro" id="IPR015424">
    <property type="entry name" value="PyrdxlP-dep_Trfase"/>
</dbReference>
<evidence type="ECO:0000256" key="5">
    <source>
        <dbReference type="RuleBase" id="RU004504"/>
    </source>
</evidence>
<gene>
    <name evidence="8" type="ORF">ATO12_04915</name>
</gene>
<comment type="cofactor">
    <cofactor evidence="1 5">
        <name>pyridoxal 5'-phosphate</name>
        <dbReference type="ChEBI" id="CHEBI:597326"/>
    </cofactor>
</comment>
<accession>A0A023BPH7</accession>
<organism evidence="8 9">
    <name type="scientific">Aquimarina atlantica</name>
    <dbReference type="NCBI Taxonomy" id="1317122"/>
    <lineage>
        <taxon>Bacteria</taxon>
        <taxon>Pseudomonadati</taxon>
        <taxon>Bacteroidota</taxon>
        <taxon>Flavobacteriia</taxon>
        <taxon>Flavobacteriales</taxon>
        <taxon>Flavobacteriaceae</taxon>
        <taxon>Aquimarina</taxon>
    </lineage>
</organism>
<dbReference type="Pfam" id="PF00266">
    <property type="entry name" value="Aminotran_5"/>
    <property type="match status" value="2"/>
</dbReference>
<evidence type="ECO:0000256" key="2">
    <source>
        <dbReference type="ARBA" id="ARBA00010447"/>
    </source>
</evidence>
<keyword evidence="9" id="KW-1185">Reference proteome</keyword>
<evidence type="ECO:0000259" key="7">
    <source>
        <dbReference type="Pfam" id="PF00266"/>
    </source>
</evidence>
<keyword evidence="3" id="KW-0663">Pyridoxal phosphate</keyword>
<dbReference type="PANTHER" id="PTHR43586">
    <property type="entry name" value="CYSTEINE DESULFURASE"/>
    <property type="match status" value="1"/>
</dbReference>
<dbReference type="EMBL" id="AQRA01000010">
    <property type="protein sequence ID" value="EZH71962.1"/>
    <property type="molecule type" value="Genomic_DNA"/>
</dbReference>
<evidence type="ECO:0000256" key="1">
    <source>
        <dbReference type="ARBA" id="ARBA00001933"/>
    </source>
</evidence>
<dbReference type="InterPro" id="IPR020578">
    <property type="entry name" value="Aminotrans_V_PyrdxlP_BS"/>
</dbReference>
<comment type="catalytic activity">
    <reaction evidence="4">
        <text>(sulfur carrier)-H + L-cysteine = (sulfur carrier)-SH + L-alanine</text>
        <dbReference type="Rhea" id="RHEA:43892"/>
        <dbReference type="Rhea" id="RHEA-COMP:14737"/>
        <dbReference type="Rhea" id="RHEA-COMP:14739"/>
        <dbReference type="ChEBI" id="CHEBI:29917"/>
        <dbReference type="ChEBI" id="CHEBI:35235"/>
        <dbReference type="ChEBI" id="CHEBI:57972"/>
        <dbReference type="ChEBI" id="CHEBI:64428"/>
        <dbReference type="EC" id="2.8.1.7"/>
    </reaction>
</comment>
<comment type="similarity">
    <text evidence="2">Belongs to the class-V pyridoxal-phosphate-dependent aminotransferase family. Csd subfamily.</text>
</comment>
<dbReference type="PANTHER" id="PTHR43586:SF8">
    <property type="entry name" value="CYSTEINE DESULFURASE 1, CHLOROPLASTIC"/>
    <property type="match status" value="1"/>
</dbReference>
<dbReference type="eggNOG" id="COG0520">
    <property type="taxonomic scope" value="Bacteria"/>
</dbReference>
<dbReference type="STRING" id="1317122.ATO12_04915"/>